<organism evidence="1">
    <name type="scientific">marine sediment metagenome</name>
    <dbReference type="NCBI Taxonomy" id="412755"/>
    <lineage>
        <taxon>unclassified sequences</taxon>
        <taxon>metagenomes</taxon>
        <taxon>ecological metagenomes</taxon>
    </lineage>
</organism>
<reference evidence="1" key="1">
    <citation type="journal article" date="2014" name="Front. Microbiol.">
        <title>High frequency of phylogenetically diverse reductive dehalogenase-homologous genes in deep subseafloor sedimentary metagenomes.</title>
        <authorList>
            <person name="Kawai M."/>
            <person name="Futagami T."/>
            <person name="Toyoda A."/>
            <person name="Takaki Y."/>
            <person name="Nishi S."/>
            <person name="Hori S."/>
            <person name="Arai W."/>
            <person name="Tsubouchi T."/>
            <person name="Morono Y."/>
            <person name="Uchiyama I."/>
            <person name="Ito T."/>
            <person name="Fujiyama A."/>
            <person name="Inagaki F."/>
            <person name="Takami H."/>
        </authorList>
    </citation>
    <scope>NUCLEOTIDE SEQUENCE</scope>
    <source>
        <strain evidence="1">Expedition CK06-06</strain>
    </source>
</reference>
<dbReference type="EMBL" id="BARS01040546">
    <property type="protein sequence ID" value="GAG36885.1"/>
    <property type="molecule type" value="Genomic_DNA"/>
</dbReference>
<evidence type="ECO:0000313" key="1">
    <source>
        <dbReference type="EMBL" id="GAG36885.1"/>
    </source>
</evidence>
<proteinExistence type="predicted"/>
<sequence>MKLDKAEGLFKLKLNGIMTPFKMYGLQDYIPATINQIVDAAKEFHDNISRSQPNNSE</sequence>
<comment type="caution">
    <text evidence="1">The sequence shown here is derived from an EMBL/GenBank/DDBJ whole genome shotgun (WGS) entry which is preliminary data.</text>
</comment>
<dbReference type="AlphaFoldDB" id="X0X1J3"/>
<accession>X0X1J3</accession>
<protein>
    <submittedName>
        <fullName evidence="1">Uncharacterized protein</fullName>
    </submittedName>
</protein>
<name>X0X1J3_9ZZZZ</name>
<gene>
    <name evidence="1" type="ORF">S01H1_61788</name>
</gene>